<organism evidence="2 3">
    <name type="scientific">Adhaeribacter radiodurans</name>
    <dbReference type="NCBI Taxonomy" id="2745197"/>
    <lineage>
        <taxon>Bacteria</taxon>
        <taxon>Pseudomonadati</taxon>
        <taxon>Bacteroidota</taxon>
        <taxon>Cytophagia</taxon>
        <taxon>Cytophagales</taxon>
        <taxon>Hymenobacteraceae</taxon>
        <taxon>Adhaeribacter</taxon>
    </lineage>
</organism>
<feature type="coiled-coil region" evidence="1">
    <location>
        <begin position="323"/>
        <end position="354"/>
    </location>
</feature>
<dbReference type="AlphaFoldDB" id="A0A7L7LCH8"/>
<dbReference type="Proteomes" id="UP000514509">
    <property type="component" value="Chromosome"/>
</dbReference>
<dbReference type="EMBL" id="CP055153">
    <property type="protein sequence ID" value="QMU30521.1"/>
    <property type="molecule type" value="Genomic_DNA"/>
</dbReference>
<dbReference type="KEGG" id="add:HUW48_21955"/>
<gene>
    <name evidence="2" type="ORF">HUW48_21955</name>
</gene>
<protein>
    <submittedName>
        <fullName evidence="2">Uncharacterized protein</fullName>
    </submittedName>
</protein>
<proteinExistence type="predicted"/>
<evidence type="ECO:0000313" key="2">
    <source>
        <dbReference type="EMBL" id="QMU30521.1"/>
    </source>
</evidence>
<name>A0A7L7LCH8_9BACT</name>
<evidence type="ECO:0000313" key="3">
    <source>
        <dbReference type="Proteomes" id="UP000514509"/>
    </source>
</evidence>
<accession>A0A7L7LCH8</accession>
<keyword evidence="3" id="KW-1185">Reference proteome</keyword>
<keyword evidence="1" id="KW-0175">Coiled coil</keyword>
<evidence type="ECO:0000256" key="1">
    <source>
        <dbReference type="SAM" id="Coils"/>
    </source>
</evidence>
<reference evidence="2 3" key="1">
    <citation type="submission" date="2020-08" db="EMBL/GenBank/DDBJ databases">
        <title>Adhaeribacter dokdonensis sp. nov., isolated from the rhizosphere of Elymus tsukushiensis, a plant native to the Dokdo Islands, Republic of Korea.</title>
        <authorList>
            <person name="Ghim S.Y."/>
        </authorList>
    </citation>
    <scope>NUCLEOTIDE SEQUENCE [LARGE SCALE GENOMIC DNA]</scope>
    <source>
        <strain evidence="2 3">KUDC8001</strain>
    </source>
</reference>
<sequence length="358" mass="40999">MSNIIEYYLPEKVFKLTIKYFIKEELTIREDRADTKILECYIQDDIALDLLLLPEFNKKCTYDYSKFKSFWYQTTFTVCYDENGAGLLQSINTESNPILKDVIKGTVDFASSLLKLGIGIPLAAPPVEEQPTEMVETRERTISIVHTIRTAEMLIAPDKSFYYKIINSPFNQKNNVKFPDVELIIKPYGMSKVVEWQDQAIKDSTKIFYRDPVLCNVRVLIRNNSSINEQEVINEYDYFPQFGELNTIMLTKGNMLNKTGNVIEFSKNTGGLQKIGLTTESHIKETVENSNSTVGTISKLVSDIKANKELGEQDKKAKVGDTETKLRIEQEKEIEELKKLKELLELRAEVSKLQGITL</sequence>
<dbReference type="RefSeq" id="WP_182412968.1">
    <property type="nucleotide sequence ID" value="NZ_CP055153.1"/>
</dbReference>